<accession>A0A7D9ERE6</accession>
<comment type="caution">
    <text evidence="7">The sequence shown here is derived from an EMBL/GenBank/DDBJ whole genome shotgun (WGS) entry which is preliminary data.</text>
</comment>
<dbReference type="PANTHER" id="PTHR20855">
    <property type="entry name" value="ADIPOR/PROGESTIN RECEPTOR-RELATED"/>
    <property type="match status" value="1"/>
</dbReference>
<feature type="binding site" evidence="6">
    <location>
        <position position="127"/>
    </location>
    <ligand>
        <name>Zn(2+)</name>
        <dbReference type="ChEBI" id="CHEBI:29105"/>
    </ligand>
</feature>
<keyword evidence="6" id="KW-0479">Metal-binding</keyword>
<comment type="similarity">
    <text evidence="2">Belongs to the ADIPOR family.</text>
</comment>
<dbReference type="PANTHER" id="PTHR20855:SF15">
    <property type="entry name" value="PROGESTIN AND ADIPOQ RECEPTOR FAMILY MEMBER 3"/>
    <property type="match status" value="1"/>
</dbReference>
<comment type="subcellular location">
    <subcellularLocation>
        <location evidence="1">Membrane</location>
        <topology evidence="1">Multi-pass membrane protein</topology>
    </subcellularLocation>
</comment>
<evidence type="ECO:0000256" key="4">
    <source>
        <dbReference type="ARBA" id="ARBA00022989"/>
    </source>
</evidence>
<dbReference type="InterPro" id="IPR004254">
    <property type="entry name" value="AdipoR/HlyIII-related"/>
</dbReference>
<evidence type="ECO:0000256" key="6">
    <source>
        <dbReference type="PIRSR" id="PIRSR604254-1"/>
    </source>
</evidence>
<proteinExistence type="inferred from homology"/>
<dbReference type="EMBL" id="CACRXK020008122">
    <property type="protein sequence ID" value="CAB4014033.1"/>
    <property type="molecule type" value="Genomic_DNA"/>
</dbReference>
<keyword evidence="5" id="KW-0472">Membrane</keyword>
<name>A0A7D9ERE6_PARCT</name>
<keyword evidence="4" id="KW-1133">Transmembrane helix</keyword>
<organism evidence="7 8">
    <name type="scientific">Paramuricea clavata</name>
    <name type="common">Red gorgonian</name>
    <name type="synonym">Violescent sea-whip</name>
    <dbReference type="NCBI Taxonomy" id="317549"/>
    <lineage>
        <taxon>Eukaryota</taxon>
        <taxon>Metazoa</taxon>
        <taxon>Cnidaria</taxon>
        <taxon>Anthozoa</taxon>
        <taxon>Octocorallia</taxon>
        <taxon>Malacalcyonacea</taxon>
        <taxon>Plexauridae</taxon>
        <taxon>Paramuricea</taxon>
    </lineage>
</organism>
<gene>
    <name evidence="7" type="ORF">PACLA_8A012368</name>
</gene>
<evidence type="ECO:0000313" key="8">
    <source>
        <dbReference type="Proteomes" id="UP001152795"/>
    </source>
</evidence>
<dbReference type="OrthoDB" id="529367at2759"/>
<dbReference type="Pfam" id="PF03006">
    <property type="entry name" value="HlyIII"/>
    <property type="match status" value="1"/>
</dbReference>
<dbReference type="GO" id="GO:0046872">
    <property type="term" value="F:metal ion binding"/>
    <property type="evidence" value="ECO:0007669"/>
    <property type="project" value="UniProtKB-KW"/>
</dbReference>
<dbReference type="GO" id="GO:0038023">
    <property type="term" value="F:signaling receptor activity"/>
    <property type="evidence" value="ECO:0007669"/>
    <property type="project" value="TreeGrafter"/>
</dbReference>
<dbReference type="AlphaFoldDB" id="A0A7D9ERE6"/>
<dbReference type="GO" id="GO:0016020">
    <property type="term" value="C:membrane"/>
    <property type="evidence" value="ECO:0007669"/>
    <property type="project" value="UniProtKB-SubCell"/>
</dbReference>
<keyword evidence="3" id="KW-0812">Transmembrane</keyword>
<evidence type="ECO:0000256" key="5">
    <source>
        <dbReference type="ARBA" id="ARBA00023136"/>
    </source>
</evidence>
<keyword evidence="7" id="KW-0675">Receptor</keyword>
<evidence type="ECO:0000313" key="7">
    <source>
        <dbReference type="EMBL" id="CAB4014033.1"/>
    </source>
</evidence>
<feature type="binding site" evidence="6">
    <location>
        <position position="274"/>
    </location>
    <ligand>
        <name>Zn(2+)</name>
        <dbReference type="ChEBI" id="CHEBI:29105"/>
    </ligand>
</feature>
<reference evidence="7" key="1">
    <citation type="submission" date="2020-04" db="EMBL/GenBank/DDBJ databases">
        <authorList>
            <person name="Alioto T."/>
            <person name="Alioto T."/>
            <person name="Gomez Garrido J."/>
        </authorList>
    </citation>
    <scope>NUCLEOTIDE SEQUENCE</scope>
    <source>
        <strain evidence="7">A484AB</strain>
    </source>
</reference>
<evidence type="ECO:0000256" key="2">
    <source>
        <dbReference type="ARBA" id="ARBA00007018"/>
    </source>
</evidence>
<feature type="binding site" evidence="6">
    <location>
        <position position="278"/>
    </location>
    <ligand>
        <name>Zn(2+)</name>
        <dbReference type="ChEBI" id="CHEBI:29105"/>
    </ligand>
</feature>
<dbReference type="Proteomes" id="UP001152795">
    <property type="component" value="Unassembled WGS sequence"/>
</dbReference>
<sequence>MAQKATDMRDIEIGWTNDPFFTQTKSKAIILLDYGEVPYFLRGNPYITSGYRAYLSFRKCLISLFRLTNETINIWTHLLGSLVFFFLLIYSNAVTIPSSLGGYADHVVFTSFLLFYQFCMLCSAGYHMFNCHSEKIYHIWLALDLAGISLALCGCYIPSVYYAFYCQPNLQVIYLTVVTVMSIMALLLQLHPQYFTSLWAGKRLASFAVIGMFGVIPSLHWTWIHGGFTQNIVQVFFPKVVTMYVLGGLAITIYGLRFPECIFPGRLNYIGASHQCWHIIIVLAFCWWYKASVQFFHFRQQYGCIVDNIDLISVRTVVSTVVSPLLVSVAS</sequence>
<keyword evidence="6" id="KW-0862">Zinc</keyword>
<evidence type="ECO:0000256" key="1">
    <source>
        <dbReference type="ARBA" id="ARBA00004141"/>
    </source>
</evidence>
<protein>
    <submittedName>
        <fullName evidence="7">Progestin and adipoQ receptor family member 3-like</fullName>
    </submittedName>
</protein>
<keyword evidence="8" id="KW-1185">Reference proteome</keyword>
<evidence type="ECO:0000256" key="3">
    <source>
        <dbReference type="ARBA" id="ARBA00022692"/>
    </source>
</evidence>